<keyword evidence="11" id="KW-0540">Nuclease</keyword>
<evidence type="ECO:0000256" key="9">
    <source>
        <dbReference type="PIRSR" id="PIRSR011789-1"/>
    </source>
</evidence>
<dbReference type="STRING" id="5486.A0A367XYQ3"/>
<proteinExistence type="inferred from homology"/>
<evidence type="ECO:0000256" key="3">
    <source>
        <dbReference type="ARBA" id="ARBA00022694"/>
    </source>
</evidence>
<dbReference type="InterPro" id="IPR006676">
    <property type="entry name" value="tRNA_splic"/>
</dbReference>
<evidence type="ECO:0000256" key="4">
    <source>
        <dbReference type="ARBA" id="ARBA00023239"/>
    </source>
</evidence>
<dbReference type="OrthoDB" id="10249562at2759"/>
<dbReference type="PANTHER" id="PTHR21227">
    <property type="entry name" value="TRNA-SPLICING ENDONUCLEASE SUBUNIT SEN2"/>
    <property type="match status" value="1"/>
</dbReference>
<dbReference type="InterPro" id="IPR011856">
    <property type="entry name" value="tRNA_endonuc-like_dom_sf"/>
</dbReference>
<organism evidence="11 12">
    <name type="scientific">Candida viswanathii</name>
    <dbReference type="NCBI Taxonomy" id="5486"/>
    <lineage>
        <taxon>Eukaryota</taxon>
        <taxon>Fungi</taxon>
        <taxon>Dikarya</taxon>
        <taxon>Ascomycota</taxon>
        <taxon>Saccharomycotina</taxon>
        <taxon>Pichiomycetes</taxon>
        <taxon>Debaryomycetaceae</taxon>
        <taxon>Candida/Lodderomyces clade</taxon>
        <taxon>Candida</taxon>
    </lineage>
</organism>
<dbReference type="SUPFAM" id="SSF53032">
    <property type="entry name" value="tRNA-intron endonuclease catalytic domain-like"/>
    <property type="match status" value="1"/>
</dbReference>
<keyword evidence="11" id="KW-0378">Hydrolase</keyword>
<protein>
    <recommendedName>
        <fullName evidence="7 8">tRNA-splicing endonuclease subunit Sen2</fullName>
        <ecNumber evidence="2 8">4.6.1.16</ecNumber>
    </recommendedName>
</protein>
<evidence type="ECO:0000256" key="6">
    <source>
        <dbReference type="ARBA" id="ARBA00062061"/>
    </source>
</evidence>
<evidence type="ECO:0000256" key="5">
    <source>
        <dbReference type="ARBA" id="ARBA00054838"/>
    </source>
</evidence>
<dbReference type="CDD" id="cd22363">
    <property type="entry name" value="tRNA-intron_lyase_C"/>
    <property type="match status" value="1"/>
</dbReference>
<dbReference type="FunFam" id="3.40.1350.10:FF:000011">
    <property type="entry name" value="tRNA-splicing endonuclease subunit Sen2"/>
    <property type="match status" value="1"/>
</dbReference>
<dbReference type="GO" id="GO:0000379">
    <property type="term" value="P:tRNA-type intron splice site recognition and cleavage"/>
    <property type="evidence" value="ECO:0007669"/>
    <property type="project" value="TreeGrafter"/>
</dbReference>
<dbReference type="GO" id="GO:0003676">
    <property type="term" value="F:nucleic acid binding"/>
    <property type="evidence" value="ECO:0007669"/>
    <property type="project" value="InterPro"/>
</dbReference>
<gene>
    <name evidence="11" type="primary">SEN2</name>
    <name evidence="11" type="ORF">Cantr_07293</name>
</gene>
<comment type="function">
    <text evidence="5">Constitutes one of the two catalytic subunit of the tRNA-splicing endonuclease complex, a complex responsible for identification and cleavage of the splice sites in pre-tRNA. It cleaves pre-tRNA at the 5'- and 3'-splice sites to release the intron. The products are an intron and two tRNA half-molecules bearing 2',3'-cyclic phosphate and 5'-OH termini. There are no conserved sequences at the splice sites, but the intron is invariably located at the same site in the gene, placing the splice sites an invariant distance from the constant structural features of the tRNA body. This subunit may anchor the endonuclease complex to the nuclear membrane. Probably carries the active site for 5'-splice site cleavage.</text>
</comment>
<evidence type="ECO:0000256" key="8">
    <source>
        <dbReference type="PIRNR" id="PIRNR011789"/>
    </source>
</evidence>
<dbReference type="InterPro" id="IPR006677">
    <property type="entry name" value="tRNA_intron_Endonuc_cat-like"/>
</dbReference>
<evidence type="ECO:0000259" key="10">
    <source>
        <dbReference type="Pfam" id="PF01974"/>
    </source>
</evidence>
<keyword evidence="12" id="KW-1185">Reference proteome</keyword>
<reference evidence="11 12" key="1">
    <citation type="submission" date="2018-06" db="EMBL/GenBank/DDBJ databases">
        <title>Whole genome sequencing of Candida tropicalis (genome annotated by CSBL at Korea University).</title>
        <authorList>
            <person name="Ahn J."/>
        </authorList>
    </citation>
    <scope>NUCLEOTIDE SEQUENCE [LARGE SCALE GENOMIC DNA]</scope>
    <source>
        <strain evidence="11 12">ATCC 20962</strain>
    </source>
</reference>
<dbReference type="EC" id="4.6.1.16" evidence="2 8"/>
<dbReference type="PANTHER" id="PTHR21227:SF0">
    <property type="entry name" value="TRNA-SPLICING ENDONUCLEASE SUBUNIT SEN2"/>
    <property type="match status" value="1"/>
</dbReference>
<evidence type="ECO:0000313" key="11">
    <source>
        <dbReference type="EMBL" id="RCK58775.1"/>
    </source>
</evidence>
<feature type="active site" evidence="9">
    <location>
        <position position="290"/>
    </location>
</feature>
<sequence>MGKRNNKYLNKIYNRPLPITLTSQRYNVSLPELYPHNPVSWIWYLVRYLQVNIFYKVPELTNDPLPVVYDGQIFKVTDAESITSLWRQGFFGKGVLSRSEPTWYQRTLTRLNLDESGKSGNDWQWKTLQRLDIPRVGVEEETGVITAEELKEMESLDAKLVELRKADINLTKRLRDEDDELSMKTESYYLWSFYSCNPWRRSFEICLEQDTSCGIGPHLIFIVDYAVYHYFRSNGWCVRSGVKFGTDFLLYKRGPPFIHAEYCILVMTKDTNYDWFEIAAKARVIGSVKKTFVLCYVDYPTQEQFDEILGQPELDHGLLFTQLLEQYRISEVVYKRWNPSRTRD</sequence>
<keyword evidence="3 8" id="KW-0819">tRNA processing</keyword>
<dbReference type="GO" id="GO:0005737">
    <property type="term" value="C:cytoplasm"/>
    <property type="evidence" value="ECO:0007669"/>
    <property type="project" value="TreeGrafter"/>
</dbReference>
<evidence type="ECO:0000313" key="12">
    <source>
        <dbReference type="Proteomes" id="UP000253472"/>
    </source>
</evidence>
<feature type="active site" evidence="9">
    <location>
        <position position="251"/>
    </location>
</feature>
<dbReference type="Gene3D" id="3.40.1350.10">
    <property type="match status" value="1"/>
</dbReference>
<dbReference type="AlphaFoldDB" id="A0A367XYQ3"/>
<keyword evidence="4 8" id="KW-0456">Lyase</keyword>
<dbReference type="PIRSF" id="PIRSF011789">
    <property type="entry name" value="tRNA_splic_SEN2"/>
    <property type="match status" value="1"/>
</dbReference>
<feature type="domain" description="tRNA intron endonuclease catalytic" evidence="10">
    <location>
        <begin position="221"/>
        <end position="298"/>
    </location>
</feature>
<dbReference type="Pfam" id="PF01974">
    <property type="entry name" value="tRNA_int_endo"/>
    <property type="match status" value="1"/>
</dbReference>
<dbReference type="NCBIfam" id="TIGR00324">
    <property type="entry name" value="endA"/>
    <property type="match status" value="1"/>
</dbReference>
<feature type="active site" evidence="9">
    <location>
        <position position="259"/>
    </location>
</feature>
<keyword evidence="11" id="KW-0255">Endonuclease</keyword>
<accession>A0A367XYQ3</accession>
<dbReference type="EMBL" id="QLNQ01000027">
    <property type="protein sequence ID" value="RCK58775.1"/>
    <property type="molecule type" value="Genomic_DNA"/>
</dbReference>
<dbReference type="InterPro" id="IPR036167">
    <property type="entry name" value="tRNA_intron_Endo_cat-like_sf"/>
</dbReference>
<dbReference type="Proteomes" id="UP000253472">
    <property type="component" value="Unassembled WGS sequence"/>
</dbReference>
<evidence type="ECO:0000256" key="1">
    <source>
        <dbReference type="ARBA" id="ARBA00008078"/>
    </source>
</evidence>
<evidence type="ECO:0000256" key="7">
    <source>
        <dbReference type="ARBA" id="ARBA00071058"/>
    </source>
</evidence>
<dbReference type="GO" id="GO:0000214">
    <property type="term" value="C:tRNA-intron endonuclease complex"/>
    <property type="evidence" value="ECO:0007669"/>
    <property type="project" value="UniProtKB-UniRule"/>
</dbReference>
<name>A0A367XYQ3_9ASCO</name>
<comment type="caution">
    <text evidence="11">The sequence shown here is derived from an EMBL/GenBank/DDBJ whole genome shotgun (WGS) entry which is preliminary data.</text>
</comment>
<dbReference type="InterPro" id="IPR016589">
    <property type="entry name" value="tRNA_splic_SEN2"/>
</dbReference>
<comment type="subunit">
    <text evidence="6">Heterotetramer composed of SEN2, SEN15, SEN34 and SEN54. Interacts directly with SEN54.</text>
</comment>
<dbReference type="GO" id="GO:0000213">
    <property type="term" value="F:tRNA-intron lyase activity"/>
    <property type="evidence" value="ECO:0007669"/>
    <property type="project" value="UniProtKB-UniRule"/>
</dbReference>
<evidence type="ECO:0000256" key="2">
    <source>
        <dbReference type="ARBA" id="ARBA00012573"/>
    </source>
</evidence>
<comment type="similarity">
    <text evidence="1 8">Belongs to the tRNA-intron endonuclease family.</text>
</comment>